<evidence type="ECO:0000313" key="8">
    <source>
        <dbReference type="Proteomes" id="UP000195787"/>
    </source>
</evidence>
<evidence type="ECO:0000256" key="2">
    <source>
        <dbReference type="ARBA" id="ARBA00022676"/>
    </source>
</evidence>
<dbReference type="InterPro" id="IPR028098">
    <property type="entry name" value="Glyco_trans_4-like_N"/>
</dbReference>
<evidence type="ECO:0000256" key="3">
    <source>
        <dbReference type="ARBA" id="ARBA00022679"/>
    </source>
</evidence>
<dbReference type="Pfam" id="PF13579">
    <property type="entry name" value="Glyco_trans_4_4"/>
    <property type="match status" value="1"/>
</dbReference>
<dbReference type="RefSeq" id="WP_234988420.1">
    <property type="nucleotide sequence ID" value="NZ_FUHU01000020.1"/>
</dbReference>
<keyword evidence="4" id="KW-0802">TPR repeat</keyword>
<reference evidence="7 8" key="1">
    <citation type="submission" date="2017-02" db="EMBL/GenBank/DDBJ databases">
        <authorList>
            <person name="Peterson S.W."/>
        </authorList>
    </citation>
    <scope>NUCLEOTIDE SEQUENCE [LARGE SCALE GENOMIC DNA]</scope>
    <source>
        <strain evidence="7 8">LMG 22410</strain>
    </source>
</reference>
<keyword evidence="3 7" id="KW-0808">Transferase</keyword>
<dbReference type="PANTHER" id="PTHR45947:SF3">
    <property type="entry name" value="SULFOQUINOVOSYL TRANSFERASE SQD2"/>
    <property type="match status" value="1"/>
</dbReference>
<dbReference type="GeneID" id="303172320"/>
<dbReference type="CDD" id="cd03794">
    <property type="entry name" value="GT4_WbuB-like"/>
    <property type="match status" value="1"/>
</dbReference>
<evidence type="ECO:0000256" key="4">
    <source>
        <dbReference type="PROSITE-ProRule" id="PRU00339"/>
    </source>
</evidence>
<feature type="domain" description="Glycosyl transferase family 1" evidence="5">
    <location>
        <begin position="512"/>
        <end position="685"/>
    </location>
</feature>
<gene>
    <name evidence="7" type="ORF">CZ674_03740</name>
</gene>
<dbReference type="Gene3D" id="3.40.50.2000">
    <property type="entry name" value="Glycogen Phosphorylase B"/>
    <property type="match status" value="2"/>
</dbReference>
<dbReference type="EMBL" id="FUHU01000020">
    <property type="protein sequence ID" value="SJM53317.1"/>
    <property type="molecule type" value="Genomic_DNA"/>
</dbReference>
<dbReference type="PANTHER" id="PTHR45947">
    <property type="entry name" value="SULFOQUINOVOSYL TRANSFERASE SQD2"/>
    <property type="match status" value="1"/>
</dbReference>
<dbReference type="SUPFAM" id="SSF48452">
    <property type="entry name" value="TPR-like"/>
    <property type="match status" value="1"/>
</dbReference>
<dbReference type="InterPro" id="IPR050194">
    <property type="entry name" value="Glycosyltransferase_grp1"/>
</dbReference>
<dbReference type="Proteomes" id="UP000195787">
    <property type="component" value="Unassembled WGS sequence"/>
</dbReference>
<organism evidence="7 8">
    <name type="scientific">Agrococcus casei LMG 22410</name>
    <dbReference type="NCBI Taxonomy" id="1255656"/>
    <lineage>
        <taxon>Bacteria</taxon>
        <taxon>Bacillati</taxon>
        <taxon>Actinomycetota</taxon>
        <taxon>Actinomycetes</taxon>
        <taxon>Micrococcales</taxon>
        <taxon>Microbacteriaceae</taxon>
        <taxon>Agrococcus</taxon>
    </lineage>
</organism>
<proteinExistence type="predicted"/>
<dbReference type="PROSITE" id="PS50005">
    <property type="entry name" value="TPR"/>
    <property type="match status" value="1"/>
</dbReference>
<keyword evidence="8" id="KW-1185">Reference proteome</keyword>
<protein>
    <recommendedName>
        <fullName evidence="1">D-inositol 3-phosphate glycosyltransferase</fullName>
    </recommendedName>
</protein>
<evidence type="ECO:0000256" key="1">
    <source>
        <dbReference type="ARBA" id="ARBA00021292"/>
    </source>
</evidence>
<dbReference type="InterPro" id="IPR001296">
    <property type="entry name" value="Glyco_trans_1"/>
</dbReference>
<feature type="repeat" description="TPR" evidence="4">
    <location>
        <begin position="33"/>
        <end position="66"/>
    </location>
</feature>
<evidence type="ECO:0000259" key="6">
    <source>
        <dbReference type="Pfam" id="PF13579"/>
    </source>
</evidence>
<feature type="domain" description="Glycosyltransferase subfamily 4-like N-terminal" evidence="6">
    <location>
        <begin position="319"/>
        <end position="500"/>
    </location>
</feature>
<dbReference type="InterPro" id="IPR011990">
    <property type="entry name" value="TPR-like_helical_dom_sf"/>
</dbReference>
<name>A0A1R4FBR4_9MICO</name>
<evidence type="ECO:0000313" key="7">
    <source>
        <dbReference type="EMBL" id="SJM53317.1"/>
    </source>
</evidence>
<dbReference type="Pfam" id="PF00534">
    <property type="entry name" value="Glycos_transf_1"/>
    <property type="match status" value="1"/>
</dbReference>
<keyword evidence="2" id="KW-0328">Glycosyltransferase</keyword>
<dbReference type="GO" id="GO:1901137">
    <property type="term" value="P:carbohydrate derivative biosynthetic process"/>
    <property type="evidence" value="ECO:0007669"/>
    <property type="project" value="UniProtKB-ARBA"/>
</dbReference>
<sequence>MRNRIARMGRRLLNRLSPQNTADESLALRQAESDALLQQAQELATTGKHSRATPIFREAIHIAPDSGRAAVAFARYLISQSNGAGAEEVLAATLFHNGANPDAVELYVEIANTLDRSTASVDWAMNRLVADLNDHPEAHRGSLDFVISRQLKAAYPILSSSRDQVSRVTMTLNAAFESGTADETTQNEITGELPPAEANRALAITLLGRGKTSAAVSLLSSMEPNSIPMNSLRRAIRRALQRDNDKQARKYLEAYLRVSPQDGWATRTLKGIKEPGFSNYQLGKRGFPFPKAKKSPIYEPNDQLVFYLLHNSLPHNSAGYATRTHGLLKALNFDGWDVDGVTRLGYPYDMPGKADIDDVPPIDTVDGVDYLRLLAGRELEKKNPLYDYVQRYSSALIDLAKRERPAIMHAASNHWNGLTAVSAANQLGIPSIYEVRGLWEVTRGSRNPDWAQGNMFRYIARMEADAARGATRVFTITNALRQEMVSRGVDEHKITVLPNGVDTSRFAPLDRDEELAAELGVKDKTVIGYIGSILDYEGLELLIDAASRMASKRTDFHLLFVGDGAELDFFQDRVENDGLGDVITFTGRVPHEDVERYYSLVDIAPFPRLPLPVCEMVSPLKPFEAMAMGKAVVASNVAALAEIITPGLNGLLHDKGDSHSLQAQLELLLNDQELTKRLGEQAREWVVANRDWSSIAKTVSETYAELTGKTTATRVS</sequence>
<dbReference type="GO" id="GO:0016758">
    <property type="term" value="F:hexosyltransferase activity"/>
    <property type="evidence" value="ECO:0007669"/>
    <property type="project" value="TreeGrafter"/>
</dbReference>
<dbReference type="SUPFAM" id="SSF53756">
    <property type="entry name" value="UDP-Glycosyltransferase/glycogen phosphorylase"/>
    <property type="match status" value="1"/>
</dbReference>
<dbReference type="AlphaFoldDB" id="A0A1R4FBR4"/>
<accession>A0A1R4FBR4</accession>
<evidence type="ECO:0000259" key="5">
    <source>
        <dbReference type="Pfam" id="PF00534"/>
    </source>
</evidence>
<dbReference type="InterPro" id="IPR019734">
    <property type="entry name" value="TPR_rpt"/>
</dbReference>
<dbReference type="Gene3D" id="1.25.40.10">
    <property type="entry name" value="Tetratricopeptide repeat domain"/>
    <property type="match status" value="1"/>
</dbReference>